<dbReference type="RefSeq" id="WP_013919262.1">
    <property type="nucleotide sequence ID" value="NC_015690.1"/>
</dbReference>
<name>F8FLI2_PAEMK</name>
<dbReference type="InterPro" id="IPR052171">
    <property type="entry name" value="NHEJ_LigD"/>
</dbReference>
<dbReference type="Gene3D" id="3.90.920.10">
    <property type="entry name" value="DNA primase, PRIM domain"/>
    <property type="match status" value="1"/>
</dbReference>
<evidence type="ECO:0000259" key="1">
    <source>
        <dbReference type="Pfam" id="PF21686"/>
    </source>
</evidence>
<dbReference type="HOGENOM" id="CLU_008325_1_1_9"/>
<protein>
    <submittedName>
        <fullName evidence="2">DNA polymerase LigD, polymerase domain-containing protein</fullName>
    </submittedName>
</protein>
<dbReference type="PATRIC" id="fig|1036673.3.peg.5180"/>
<dbReference type="CDD" id="cd04861">
    <property type="entry name" value="LigD_Pol_like"/>
    <property type="match status" value="1"/>
</dbReference>
<dbReference type="KEGG" id="pms:KNP414_05585"/>
<dbReference type="Pfam" id="PF21686">
    <property type="entry name" value="LigD_Prim-Pol"/>
    <property type="match status" value="1"/>
</dbReference>
<gene>
    <name evidence="2" type="ordered locus">KNP414_05585</name>
</gene>
<feature type="domain" description="DNA ligase D polymerase" evidence="1">
    <location>
        <begin position="35"/>
        <end position="276"/>
    </location>
</feature>
<dbReference type="EMBL" id="CP002869">
    <property type="protein sequence ID" value="AEI44109.1"/>
    <property type="molecule type" value="Genomic_DNA"/>
</dbReference>
<proteinExistence type="predicted"/>
<evidence type="ECO:0000313" key="2">
    <source>
        <dbReference type="EMBL" id="AEI44109.1"/>
    </source>
</evidence>
<dbReference type="NCBIfam" id="TIGR02778">
    <property type="entry name" value="ligD_pol"/>
    <property type="match status" value="1"/>
</dbReference>
<dbReference type="Proteomes" id="UP000006620">
    <property type="component" value="Chromosome"/>
</dbReference>
<dbReference type="InterPro" id="IPR014145">
    <property type="entry name" value="LigD_pol_dom"/>
</dbReference>
<accession>F8FLI2</accession>
<dbReference type="PANTHER" id="PTHR42705">
    <property type="entry name" value="BIFUNCTIONAL NON-HOMOLOGOUS END JOINING PROTEIN LIGD"/>
    <property type="match status" value="1"/>
</dbReference>
<evidence type="ECO:0000313" key="3">
    <source>
        <dbReference type="Proteomes" id="UP000006620"/>
    </source>
</evidence>
<reference evidence="3" key="1">
    <citation type="submission" date="2011-06" db="EMBL/GenBank/DDBJ databases">
        <title>Complete genome sequence of Paenibacillus mucilaginosus KNP414.</title>
        <authorList>
            <person name="Wang J."/>
            <person name="Hu S."/>
            <person name="Hu X."/>
            <person name="Zhang B."/>
            <person name="Dong D."/>
            <person name="Zhang S."/>
            <person name="Zhao K."/>
            <person name="Wu D."/>
        </authorList>
    </citation>
    <scope>NUCLEOTIDE SEQUENCE [LARGE SCALE GENOMIC DNA]</scope>
    <source>
        <strain evidence="3">KNP414</strain>
    </source>
</reference>
<organism evidence="2 3">
    <name type="scientific">Paenibacillus mucilaginosus (strain KNP414)</name>
    <dbReference type="NCBI Taxonomy" id="1036673"/>
    <lineage>
        <taxon>Bacteria</taxon>
        <taxon>Bacillati</taxon>
        <taxon>Bacillota</taxon>
        <taxon>Bacilli</taxon>
        <taxon>Bacillales</taxon>
        <taxon>Paenibacillaceae</taxon>
        <taxon>Paenibacillus</taxon>
    </lineage>
</organism>
<dbReference type="PANTHER" id="PTHR42705:SF2">
    <property type="entry name" value="BIFUNCTIONAL NON-HOMOLOGOUS END JOINING PROTEIN LIGD"/>
    <property type="match status" value="1"/>
</dbReference>
<sequence>MTDERGIVQVDGVEVEISRPDKLLWPEPGITKLIYLQKLAALSPYLLPYCRDRHLTTRRFPHGVQGKFFYQKNAPRGRPDYVRTHLYEGVEYVNLDSLPVLLWLGNLAALEFHPSFETVHGEEPQEWVIDVDPEREGDPRLMEAAARVGEALEGMGLRSFPKTSGASGVQVVVPLTEGHTFEDLHRVGGFLARFLAEKFRTLFTVERLLKEREGRIYLDYVQVAAGKSMAAPYTPRATPEATVSTPLTWDEVKTGVSPKAFHLLSIEKRLAEKGDLLAQAERQSLAPILKFLEKRPAALGR</sequence>
<reference evidence="2 3" key="2">
    <citation type="journal article" date="2013" name="Genome Announc.">
        <title>Genome Sequence of Growth-Improving Paenibacillus mucilaginosus Strain KNP414.</title>
        <authorList>
            <person name="Lu J.J."/>
            <person name="Wang J.F."/>
            <person name="Hu X.F."/>
        </authorList>
    </citation>
    <scope>NUCLEOTIDE SEQUENCE [LARGE SCALE GENOMIC DNA]</scope>
    <source>
        <strain evidence="2 3">KNP414</strain>
    </source>
</reference>
<dbReference type="AlphaFoldDB" id="F8FLI2"/>